<dbReference type="InterPro" id="IPR036157">
    <property type="entry name" value="dUTPase-like_sf"/>
</dbReference>
<protein>
    <recommendedName>
        <fullName evidence="5">Deoxyuridine 5'-triphosphate nucleotidohydrolase</fullName>
        <shortName evidence="5">dUTPase</shortName>
        <ecNumber evidence="5">3.6.1.23</ecNumber>
    </recommendedName>
    <alternativeName>
        <fullName evidence="5">dUTP pyrophosphatase</fullName>
    </alternativeName>
</protein>
<sequence>MIHQGLRPSCSIKSSSAELIHDIAAFSKTPCVIEGLPHLRAVQATWYDTNCIDFLGSMYELSSSSQSQKEELDNQNNENYERFLSVLRAQPGPWSVGLPECMVYREDPAAILPSRGKTSDVGYDLSVIRKVRELTPSVSLYDTGITLSVENGWYAEVVPRSSLSKSGFMMANSMGIIDRSYTGSIMVALSKIDPDATIEFPFRCCQIIFRHQIHMDIVEVSQPFDDTVRGAGGFGSTDLKVHLS</sequence>
<comment type="function">
    <text evidence="5">Involved in nucleotide metabolism via production of dUMP, the immediate precursor of thymidine nucleotides, and decreases the intracellular concentration of dUTP so that uracil cannot be incorporated into DNA.</text>
</comment>
<comment type="pathway">
    <text evidence="1 5">Pyrimidine metabolism; dUMP biosynthesis; dUMP from dCTP (dUTP route): step 2/2.</text>
</comment>
<evidence type="ECO:0000256" key="2">
    <source>
        <dbReference type="ARBA" id="ARBA00006581"/>
    </source>
</evidence>
<dbReference type="GO" id="GO:0000287">
    <property type="term" value="F:magnesium ion binding"/>
    <property type="evidence" value="ECO:0007669"/>
    <property type="project" value="UniProtKB-UniRule"/>
</dbReference>
<keyword evidence="5" id="KW-0479">Metal-binding</keyword>
<dbReference type="GO" id="GO:0006226">
    <property type="term" value="P:dUMP biosynthetic process"/>
    <property type="evidence" value="ECO:0007669"/>
    <property type="project" value="UniProtKB-UniRule"/>
</dbReference>
<comment type="catalytic activity">
    <reaction evidence="5">
        <text>dUTP + H2O = dUMP + diphosphate + H(+)</text>
        <dbReference type="Rhea" id="RHEA:10248"/>
        <dbReference type="ChEBI" id="CHEBI:15377"/>
        <dbReference type="ChEBI" id="CHEBI:15378"/>
        <dbReference type="ChEBI" id="CHEBI:33019"/>
        <dbReference type="ChEBI" id="CHEBI:61555"/>
        <dbReference type="ChEBI" id="CHEBI:246422"/>
        <dbReference type="EC" id="3.6.1.23"/>
    </reaction>
</comment>
<organism evidence="7 8">
    <name type="scientific">Tetrabaena socialis</name>
    <dbReference type="NCBI Taxonomy" id="47790"/>
    <lineage>
        <taxon>Eukaryota</taxon>
        <taxon>Viridiplantae</taxon>
        <taxon>Chlorophyta</taxon>
        <taxon>core chlorophytes</taxon>
        <taxon>Chlorophyceae</taxon>
        <taxon>CS clade</taxon>
        <taxon>Chlamydomonadales</taxon>
        <taxon>Tetrabaenaceae</taxon>
        <taxon>Tetrabaena</taxon>
    </lineage>
</organism>
<evidence type="ECO:0000256" key="4">
    <source>
        <dbReference type="ARBA" id="ARBA00023080"/>
    </source>
</evidence>
<dbReference type="GO" id="GO:0004170">
    <property type="term" value="F:dUTP diphosphatase activity"/>
    <property type="evidence" value="ECO:0007669"/>
    <property type="project" value="UniProtKB-UniRule"/>
</dbReference>
<dbReference type="Pfam" id="PF00692">
    <property type="entry name" value="dUTPase"/>
    <property type="match status" value="1"/>
</dbReference>
<dbReference type="InterPro" id="IPR008181">
    <property type="entry name" value="dUTPase"/>
</dbReference>
<dbReference type="PANTHER" id="PTHR11241">
    <property type="entry name" value="DEOXYURIDINE 5'-TRIPHOSPHATE NUCLEOTIDOHYDROLASE"/>
    <property type="match status" value="1"/>
</dbReference>
<dbReference type="AlphaFoldDB" id="A0A2J8AJ91"/>
<comment type="similarity">
    <text evidence="2 5">Belongs to the dUTPase family.</text>
</comment>
<evidence type="ECO:0000313" key="7">
    <source>
        <dbReference type="EMBL" id="PNH12592.1"/>
    </source>
</evidence>
<dbReference type="Gene3D" id="2.70.40.10">
    <property type="match status" value="1"/>
</dbReference>
<evidence type="ECO:0000256" key="5">
    <source>
        <dbReference type="RuleBase" id="RU367024"/>
    </source>
</evidence>
<reference evidence="7 8" key="1">
    <citation type="journal article" date="2017" name="Mol. Biol. Evol.">
        <title>The 4-celled Tetrabaena socialis nuclear genome reveals the essential components for genetic control of cell number at the origin of multicellularity in the volvocine lineage.</title>
        <authorList>
            <person name="Featherston J."/>
            <person name="Arakaki Y."/>
            <person name="Hanschen E.R."/>
            <person name="Ferris P.J."/>
            <person name="Michod R.E."/>
            <person name="Olson B.J.S.C."/>
            <person name="Nozaki H."/>
            <person name="Durand P.M."/>
        </authorList>
    </citation>
    <scope>NUCLEOTIDE SEQUENCE [LARGE SCALE GENOMIC DNA]</scope>
    <source>
        <strain evidence="7 8">NIES-571</strain>
    </source>
</reference>
<evidence type="ECO:0000256" key="3">
    <source>
        <dbReference type="ARBA" id="ARBA00022801"/>
    </source>
</evidence>
<accession>A0A2J8AJ91</accession>
<dbReference type="InterPro" id="IPR033704">
    <property type="entry name" value="dUTPase_trimeric"/>
</dbReference>
<dbReference type="SUPFAM" id="SSF51283">
    <property type="entry name" value="dUTPase-like"/>
    <property type="match status" value="1"/>
</dbReference>
<dbReference type="UniPathway" id="UPA00610">
    <property type="reaction ID" value="UER00666"/>
</dbReference>
<gene>
    <name evidence="7" type="ORF">TSOC_000464</name>
</gene>
<keyword evidence="8" id="KW-1185">Reference proteome</keyword>
<dbReference type="EMBL" id="PGGS01000007">
    <property type="protein sequence ID" value="PNH12592.1"/>
    <property type="molecule type" value="Genomic_DNA"/>
</dbReference>
<comment type="cofactor">
    <cofactor evidence="5">
        <name>Mg(2+)</name>
        <dbReference type="ChEBI" id="CHEBI:18420"/>
    </cofactor>
</comment>
<dbReference type="EC" id="3.6.1.23" evidence="5"/>
<evidence type="ECO:0000259" key="6">
    <source>
        <dbReference type="Pfam" id="PF00692"/>
    </source>
</evidence>
<dbReference type="Proteomes" id="UP000236333">
    <property type="component" value="Unassembled WGS sequence"/>
</dbReference>
<name>A0A2J8AJ91_9CHLO</name>
<dbReference type="CDD" id="cd07557">
    <property type="entry name" value="trimeric_dUTPase"/>
    <property type="match status" value="1"/>
</dbReference>
<keyword evidence="5" id="KW-0460">Magnesium</keyword>
<dbReference type="PANTHER" id="PTHR11241:SF0">
    <property type="entry name" value="DEOXYURIDINE 5'-TRIPHOSPHATE NUCLEOTIDOHYDROLASE"/>
    <property type="match status" value="1"/>
</dbReference>
<evidence type="ECO:0000256" key="1">
    <source>
        <dbReference type="ARBA" id="ARBA00005142"/>
    </source>
</evidence>
<comment type="caution">
    <text evidence="7">The sequence shown here is derived from an EMBL/GenBank/DDBJ whole genome shotgun (WGS) entry which is preliminary data.</text>
</comment>
<keyword evidence="4 5" id="KW-0546">Nucleotide metabolism</keyword>
<feature type="domain" description="dUTPase-like" evidence="6">
    <location>
        <begin position="110"/>
        <end position="237"/>
    </location>
</feature>
<dbReference type="InterPro" id="IPR029054">
    <property type="entry name" value="dUTPase-like"/>
</dbReference>
<dbReference type="GO" id="GO:0046081">
    <property type="term" value="P:dUTP catabolic process"/>
    <property type="evidence" value="ECO:0007669"/>
    <property type="project" value="UniProtKB-UniRule"/>
</dbReference>
<evidence type="ECO:0000313" key="8">
    <source>
        <dbReference type="Proteomes" id="UP000236333"/>
    </source>
</evidence>
<keyword evidence="3 5" id="KW-0378">Hydrolase</keyword>
<proteinExistence type="inferred from homology"/>
<dbReference type="OrthoDB" id="10261072at2759"/>